<evidence type="ECO:0000313" key="1">
    <source>
        <dbReference type="EMBL" id="ABG64072.1"/>
    </source>
</evidence>
<accession>Q11EV3</accession>
<name>Q11EV3_CHESB</name>
<dbReference type="HOGENOM" id="CLU_1041599_0_0_5"/>
<proteinExistence type="predicted"/>
<reference evidence="1" key="1">
    <citation type="submission" date="2006-06" db="EMBL/GenBank/DDBJ databases">
        <title>Complete sequence of chromosome of Chelativorans sp. BNC1.</title>
        <authorList>
            <consortium name="US DOE Joint Genome Institute"/>
            <person name="Copeland A."/>
            <person name="Lucas S."/>
            <person name="Lapidus A."/>
            <person name="Barry K."/>
            <person name="Detter J.C."/>
            <person name="Glavina del Rio T."/>
            <person name="Hammon N."/>
            <person name="Israni S."/>
            <person name="Dalin E."/>
            <person name="Tice H."/>
            <person name="Pitluck S."/>
            <person name="Chertkov O."/>
            <person name="Brettin T."/>
            <person name="Bruce D."/>
            <person name="Han C."/>
            <person name="Tapia R."/>
            <person name="Gilna P."/>
            <person name="Schmutz J."/>
            <person name="Larimer F."/>
            <person name="Land M."/>
            <person name="Hauser L."/>
            <person name="Kyrpides N."/>
            <person name="Mikhailova N."/>
            <person name="Richardson P."/>
        </authorList>
    </citation>
    <scope>NUCLEOTIDE SEQUENCE</scope>
    <source>
        <strain evidence="1">BNC1</strain>
    </source>
</reference>
<protein>
    <submittedName>
        <fullName evidence="1">Uncharacterized protein</fullName>
    </submittedName>
</protein>
<dbReference type="OrthoDB" id="5509209at2"/>
<dbReference type="eggNOG" id="ENOG5033SVP">
    <property type="taxonomic scope" value="Bacteria"/>
</dbReference>
<gene>
    <name evidence="1" type="ordered locus">Meso_2695</name>
</gene>
<dbReference type="AlphaFoldDB" id="Q11EV3"/>
<dbReference type="EMBL" id="CP000390">
    <property type="protein sequence ID" value="ABG64072.1"/>
    <property type="molecule type" value="Genomic_DNA"/>
</dbReference>
<dbReference type="STRING" id="266779.Meso_2695"/>
<organism evidence="1">
    <name type="scientific">Chelativorans sp. (strain BNC1)</name>
    <dbReference type="NCBI Taxonomy" id="266779"/>
    <lineage>
        <taxon>Bacteria</taxon>
        <taxon>Pseudomonadati</taxon>
        <taxon>Pseudomonadota</taxon>
        <taxon>Alphaproteobacteria</taxon>
        <taxon>Hyphomicrobiales</taxon>
        <taxon>Phyllobacteriaceae</taxon>
        <taxon>Chelativorans</taxon>
    </lineage>
</organism>
<sequence>MTEKLGIRWTVGAVSPRGFEALRLSLWGARLAFGEEVRMAVVVNSLAVEEAKSRTGEAPQQVEWMPAGPPPEVLSGFLDDDMAEGVAWKLAPLRVFPEIYELSLDNDCILWSVPPALFAWLEEEDPRCLIAADAKLALGAFSEFTRPVPRNTGIRGLPPHHDLAGALGRVLREHPVKLRSELDEQGLQAAAFDLDRPAHVISTDDVSICSPFWPHRPHLGRHGAHFVGLNARHLPWDYYDRPASEWIAENWERHRRELYRRVGLKVPEQA</sequence>
<dbReference type="KEGG" id="mes:Meso_2695"/>